<feature type="region of interest" description="C-terminal hotdog fold" evidence="1">
    <location>
        <begin position="178"/>
        <end position="203"/>
    </location>
</feature>
<accession>A0A2H3K2G9</accession>
<gene>
    <name evidence="3" type="ORF">WOLCODRAFT_74073</name>
</gene>
<proteinExistence type="predicted"/>
<evidence type="ECO:0000313" key="3">
    <source>
        <dbReference type="EMBL" id="PCH43244.1"/>
    </source>
</evidence>
<comment type="caution">
    <text evidence="1">Lacks conserved residue(s) required for the propagation of feature annotation.</text>
</comment>
<name>A0A2H3K2G9_WOLCO</name>
<dbReference type="PROSITE" id="PS52019">
    <property type="entry name" value="PKS_MFAS_DH"/>
    <property type="match status" value="1"/>
</dbReference>
<dbReference type="Proteomes" id="UP000218811">
    <property type="component" value="Unassembled WGS sequence"/>
</dbReference>
<sequence>INFSLLNGCPAQYFEGPAYPFQWKLYPLANREPTYLRRLLPPTRPLNSTRLRVSPHIPESWVSHHVIDHSILIPAAAYVEMALEFPDVTHVWDCRFESACILEEGVPPVTLEVAKEGVSWWVKSSTALQTMQGDLEWTRTSPAFDMMHAYGKLGYGKPELYPDSITKVDVDAVLKRCISAHDKDELYADLEGIAQFGPEWVTF</sequence>
<protein>
    <recommendedName>
        <fullName evidence="2">PKS/mFAS DH domain-containing protein</fullName>
    </recommendedName>
</protein>
<dbReference type="Gene3D" id="3.10.129.110">
    <property type="entry name" value="Polyketide synthase dehydratase"/>
    <property type="match status" value="1"/>
</dbReference>
<dbReference type="InterPro" id="IPR049900">
    <property type="entry name" value="PKS_mFAS_DH"/>
</dbReference>
<organism evidence="3 4">
    <name type="scientific">Wolfiporia cocos (strain MD-104)</name>
    <name type="common">Brown rot fungus</name>
    <dbReference type="NCBI Taxonomy" id="742152"/>
    <lineage>
        <taxon>Eukaryota</taxon>
        <taxon>Fungi</taxon>
        <taxon>Dikarya</taxon>
        <taxon>Basidiomycota</taxon>
        <taxon>Agaricomycotina</taxon>
        <taxon>Agaricomycetes</taxon>
        <taxon>Polyporales</taxon>
        <taxon>Phaeolaceae</taxon>
        <taxon>Wolfiporia</taxon>
    </lineage>
</organism>
<feature type="region of interest" description="N-terminal hotdog fold" evidence="1">
    <location>
        <begin position="33"/>
        <end position="160"/>
    </location>
</feature>
<evidence type="ECO:0000256" key="1">
    <source>
        <dbReference type="PROSITE-ProRule" id="PRU01363"/>
    </source>
</evidence>
<reference evidence="3 4" key="1">
    <citation type="journal article" date="2012" name="Science">
        <title>The Paleozoic origin of enzymatic lignin decomposition reconstructed from 31 fungal genomes.</title>
        <authorList>
            <person name="Floudas D."/>
            <person name="Binder M."/>
            <person name="Riley R."/>
            <person name="Barry K."/>
            <person name="Blanchette R.A."/>
            <person name="Henrissat B."/>
            <person name="Martinez A.T."/>
            <person name="Otillar R."/>
            <person name="Spatafora J.W."/>
            <person name="Yadav J.S."/>
            <person name="Aerts A."/>
            <person name="Benoit I."/>
            <person name="Boyd A."/>
            <person name="Carlson A."/>
            <person name="Copeland A."/>
            <person name="Coutinho P.M."/>
            <person name="de Vries R.P."/>
            <person name="Ferreira P."/>
            <person name="Findley K."/>
            <person name="Foster B."/>
            <person name="Gaskell J."/>
            <person name="Glotzer D."/>
            <person name="Gorecki P."/>
            <person name="Heitman J."/>
            <person name="Hesse C."/>
            <person name="Hori C."/>
            <person name="Igarashi K."/>
            <person name="Jurgens J.A."/>
            <person name="Kallen N."/>
            <person name="Kersten P."/>
            <person name="Kohler A."/>
            <person name="Kuees U."/>
            <person name="Kumar T.K.A."/>
            <person name="Kuo A."/>
            <person name="LaButti K."/>
            <person name="Larrondo L.F."/>
            <person name="Lindquist E."/>
            <person name="Ling A."/>
            <person name="Lombard V."/>
            <person name="Lucas S."/>
            <person name="Lundell T."/>
            <person name="Martin R."/>
            <person name="McLaughlin D.J."/>
            <person name="Morgenstern I."/>
            <person name="Morin E."/>
            <person name="Murat C."/>
            <person name="Nagy L.G."/>
            <person name="Nolan M."/>
            <person name="Ohm R.A."/>
            <person name="Patyshakuliyeva A."/>
            <person name="Rokas A."/>
            <person name="Ruiz-Duenas F.J."/>
            <person name="Sabat G."/>
            <person name="Salamov A."/>
            <person name="Samejima M."/>
            <person name="Schmutz J."/>
            <person name="Slot J.C."/>
            <person name="St John F."/>
            <person name="Stenlid J."/>
            <person name="Sun H."/>
            <person name="Sun S."/>
            <person name="Syed K."/>
            <person name="Tsang A."/>
            <person name="Wiebenga A."/>
            <person name="Young D."/>
            <person name="Pisabarro A."/>
            <person name="Eastwood D.C."/>
            <person name="Martin F."/>
            <person name="Cullen D."/>
            <person name="Grigoriev I.V."/>
            <person name="Hibbett D.S."/>
        </authorList>
    </citation>
    <scope>NUCLEOTIDE SEQUENCE [LARGE SCALE GENOMIC DNA]</scope>
    <source>
        <strain evidence="3 4">MD-104</strain>
    </source>
</reference>
<dbReference type="OMA" id="WDCRFES"/>
<dbReference type="EMBL" id="KB468135">
    <property type="protein sequence ID" value="PCH43244.1"/>
    <property type="molecule type" value="Genomic_DNA"/>
</dbReference>
<dbReference type="OrthoDB" id="3288579at2759"/>
<keyword evidence="4" id="KW-1185">Reference proteome</keyword>
<evidence type="ECO:0000259" key="2">
    <source>
        <dbReference type="PROSITE" id="PS52019"/>
    </source>
</evidence>
<evidence type="ECO:0000313" key="4">
    <source>
        <dbReference type="Proteomes" id="UP000218811"/>
    </source>
</evidence>
<feature type="non-terminal residue" evidence="3">
    <location>
        <position position="1"/>
    </location>
</feature>
<dbReference type="InterPro" id="IPR042104">
    <property type="entry name" value="PKS_dehydratase_sf"/>
</dbReference>
<feature type="domain" description="PKS/mFAS DH" evidence="2">
    <location>
        <begin position="33"/>
        <end position="203"/>
    </location>
</feature>
<dbReference type="AlphaFoldDB" id="A0A2H3K2G9"/>